<dbReference type="InterPro" id="IPR042539">
    <property type="entry name" value="Matrix_C"/>
</dbReference>
<dbReference type="Pfam" id="PF00661">
    <property type="entry name" value="Matrix_Paramyxo_N"/>
    <property type="match status" value="1"/>
</dbReference>
<reference evidence="7" key="1">
    <citation type="journal article" date="2022" name="bioRxiv">
        <title>The characterization of multiple novel paramyxovirus species highlights the diverse nature of the subfamily Orthoparamyxovirinae.</title>
        <authorList>
            <person name="Vanmechelen B."/>
            <person name="Meurs S."/>
            <person name="Horemans M."/>
            <person name="Loosen A."/>
            <person name="Maes T.J."/>
            <person name="Laenen L."/>
            <person name="Vergote V."/>
            <person name="Koundouno F.R."/>
            <person name="Magassouba N."/>
            <person name="Konde M.K."/>
            <person name="Conde I.S."/>
            <person name="Carroll M.W."/>
            <person name="Maes P."/>
        </authorList>
    </citation>
    <scope>NUCLEOTIDE SEQUENCE</scope>
    <source>
        <strain evidence="7">BE/Gierle/As/1/2013</strain>
    </source>
</reference>
<evidence type="ECO:0000256" key="3">
    <source>
        <dbReference type="ARBA" id="ARBA00022844"/>
    </source>
</evidence>
<keyword evidence="4" id="KW-0468">Viral matrix protein</keyword>
<dbReference type="EMBL" id="OK623356">
    <property type="protein sequence ID" value="UQM99544.1"/>
    <property type="molecule type" value="Viral_cRNA"/>
</dbReference>
<dbReference type="GO" id="GO:0019068">
    <property type="term" value="P:virion assembly"/>
    <property type="evidence" value="ECO:0007669"/>
    <property type="project" value="InterPro"/>
</dbReference>
<dbReference type="Pfam" id="PF23765">
    <property type="entry name" value="Matrix_Paramyxo_C"/>
    <property type="match status" value="1"/>
</dbReference>
<accession>A0AAE9KXA8</accession>
<dbReference type="InterPro" id="IPR000982">
    <property type="entry name" value="Matrix_Paramyxo_N"/>
</dbReference>
<feature type="domain" description="Matrix protein N-terminal" evidence="5">
    <location>
        <begin position="6"/>
        <end position="166"/>
    </location>
</feature>
<dbReference type="GO" id="GO:0039660">
    <property type="term" value="F:structural constituent of virion"/>
    <property type="evidence" value="ECO:0007669"/>
    <property type="project" value="UniProtKB-KW"/>
</dbReference>
<dbReference type="InterPro" id="IPR055413">
    <property type="entry name" value="Matrix_Paramyxo_C"/>
</dbReference>
<sequence length="334" mass="36913">MATSWDFDQDSWDTKGALAPIITDTGPDGRLIPKVRVINPGLGDKRGDGVKYLLIHGVVEDVGLRPIGRAFAAFPLGFAKCSATPEDLLKAVLALNITVRRTAGASEKLVFYNTAPLGILSPWSKVLNTGCIFNAAQVCNAVEMIPLDIPQCMRPVYLTVTILSDSGFYQVPKSLQDFRADGCIAFNILVALSVEGNIDAAMGRSADLETKESFITFMLHIGVFKRKKNKTYSTTYCIQKIEKMKLVFALGGIAGVSLHVRIRGKMSKALHAQLGFRRNLVYPLMYVNSQLNRILWKKTCKIDKVMGILQPSVPREFKMYDDIVVDMTDKCTVK</sequence>
<evidence type="ECO:0000256" key="1">
    <source>
        <dbReference type="ARBA" id="ARBA00004328"/>
    </source>
</evidence>
<evidence type="ECO:0000259" key="6">
    <source>
        <dbReference type="Pfam" id="PF23765"/>
    </source>
</evidence>
<dbReference type="Proteomes" id="UP001247283">
    <property type="component" value="Segment"/>
</dbReference>
<protein>
    <recommendedName>
        <fullName evidence="2">Matrix protein</fullName>
    </recommendedName>
</protein>
<organism evidence="7 8">
    <name type="scientific">Gierle apodemus virus</name>
    <dbReference type="NCBI Taxonomy" id="2940985"/>
    <lineage>
        <taxon>Viruses</taxon>
        <taxon>Riboviria</taxon>
        <taxon>Orthornavirae</taxon>
        <taxon>Negarnaviricota</taxon>
        <taxon>Haploviricotina</taxon>
        <taxon>Monjiviricetes</taxon>
        <taxon>Mononegavirales</taxon>
        <taxon>Paramyxoviridae</taxon>
        <taxon>Orthoparamyxovirinae</taxon>
        <taxon>Paramorbillivirus</taxon>
        <taxon>Paramorbillivirus gierlense</taxon>
    </lineage>
</organism>
<evidence type="ECO:0000256" key="4">
    <source>
        <dbReference type="ARBA" id="ARBA00023311"/>
    </source>
</evidence>
<name>A0AAE9KXA8_9MONO</name>
<evidence type="ECO:0000313" key="7">
    <source>
        <dbReference type="EMBL" id="UQM99544.1"/>
    </source>
</evidence>
<comment type="subcellular location">
    <subcellularLocation>
        <location evidence="1">Virion</location>
    </subcellularLocation>
</comment>
<proteinExistence type="predicted"/>
<dbReference type="Gene3D" id="2.70.20.50">
    <property type="entry name" value="Viral matrix protein, N-terminal domain"/>
    <property type="match status" value="1"/>
</dbReference>
<evidence type="ECO:0000313" key="8">
    <source>
        <dbReference type="Proteomes" id="UP001247283"/>
    </source>
</evidence>
<dbReference type="GO" id="GO:0019031">
    <property type="term" value="C:viral envelope"/>
    <property type="evidence" value="ECO:0007669"/>
    <property type="project" value="UniProtKB-KW"/>
</dbReference>
<keyword evidence="8" id="KW-1185">Reference proteome</keyword>
<gene>
    <name evidence="7" type="primary">M</name>
</gene>
<dbReference type="InterPro" id="IPR042540">
    <property type="entry name" value="Matrix_N"/>
</dbReference>
<feature type="domain" description="Matrix protein C-terminal Paramyxoviridae" evidence="6">
    <location>
        <begin position="169"/>
        <end position="326"/>
    </location>
</feature>
<dbReference type="Gene3D" id="2.70.20.60">
    <property type="entry name" value="Viral matrix protein, C-terminal domain"/>
    <property type="match status" value="1"/>
</dbReference>
<keyword evidence="3" id="KW-0946">Virion</keyword>
<evidence type="ECO:0000259" key="5">
    <source>
        <dbReference type="Pfam" id="PF00661"/>
    </source>
</evidence>
<evidence type="ECO:0000256" key="2">
    <source>
        <dbReference type="ARBA" id="ARBA00017678"/>
    </source>
</evidence>